<organism evidence="1 2">
    <name type="scientific">Rhodococcoides corynebacterioides</name>
    <dbReference type="NCBI Taxonomy" id="53972"/>
    <lineage>
        <taxon>Bacteria</taxon>
        <taxon>Bacillati</taxon>
        <taxon>Actinomycetota</taxon>
        <taxon>Actinomycetes</taxon>
        <taxon>Mycobacteriales</taxon>
        <taxon>Nocardiaceae</taxon>
        <taxon>Rhodococcoides</taxon>
    </lineage>
</organism>
<sequence>MRRDLLDWAPRYTAQAALAEFVRGVHEVDDAPTPPLSA</sequence>
<dbReference type="EMBL" id="JAFBBK010000001">
    <property type="protein sequence ID" value="MBM7415247.1"/>
    <property type="molecule type" value="Genomic_DNA"/>
</dbReference>
<evidence type="ECO:0000313" key="1">
    <source>
        <dbReference type="EMBL" id="MBM7415247.1"/>
    </source>
</evidence>
<reference evidence="1 2" key="1">
    <citation type="submission" date="2021-01" db="EMBL/GenBank/DDBJ databases">
        <title>Genomics of switchgrass bacterial isolates.</title>
        <authorList>
            <person name="Shade A."/>
        </authorList>
    </citation>
    <scope>NUCLEOTIDE SEQUENCE [LARGE SCALE GENOMIC DNA]</scope>
    <source>
        <strain evidence="1 2">PvP111</strain>
    </source>
</reference>
<gene>
    <name evidence="1" type="ORF">JOE42_001980</name>
</gene>
<keyword evidence="2" id="KW-1185">Reference proteome</keyword>
<proteinExistence type="predicted"/>
<dbReference type="Proteomes" id="UP000703038">
    <property type="component" value="Unassembled WGS sequence"/>
</dbReference>
<evidence type="ECO:0000313" key="2">
    <source>
        <dbReference type="Proteomes" id="UP000703038"/>
    </source>
</evidence>
<protein>
    <submittedName>
        <fullName evidence="1">Uncharacterized protein</fullName>
    </submittedName>
</protein>
<name>A0ABS2KTI4_9NOCA</name>
<accession>A0ABS2KTI4</accession>
<comment type="caution">
    <text evidence="1">The sequence shown here is derived from an EMBL/GenBank/DDBJ whole genome shotgun (WGS) entry which is preliminary data.</text>
</comment>